<dbReference type="SMART" id="SM00320">
    <property type="entry name" value="WD40"/>
    <property type="match status" value="3"/>
</dbReference>
<dbReference type="OrthoDB" id="366230at2759"/>
<feature type="compositionally biased region" description="Polar residues" evidence="5">
    <location>
        <begin position="79"/>
        <end position="97"/>
    </location>
</feature>
<keyword evidence="3" id="KW-0853">WD repeat</keyword>
<evidence type="ECO:0000256" key="3">
    <source>
        <dbReference type="ARBA" id="ARBA00022574"/>
    </source>
</evidence>
<evidence type="ECO:0000256" key="1">
    <source>
        <dbReference type="ARBA" id="ARBA00004496"/>
    </source>
</evidence>
<accession>A0A9W6YPN5</accession>
<dbReference type="InterPro" id="IPR001680">
    <property type="entry name" value="WD40_rpt"/>
</dbReference>
<dbReference type="GO" id="GO:0010970">
    <property type="term" value="P:transport along microtubule"/>
    <property type="evidence" value="ECO:0007669"/>
    <property type="project" value="TreeGrafter"/>
</dbReference>
<dbReference type="Gene3D" id="2.130.10.10">
    <property type="entry name" value="YVTN repeat-like/Quinoprotein amine dehydrogenase"/>
    <property type="match status" value="1"/>
</dbReference>
<comment type="caution">
    <text evidence="6">The sequence shown here is derived from an EMBL/GenBank/DDBJ whole genome shotgun (WGS) entry which is preliminary data.</text>
</comment>
<keyword evidence="4" id="KW-0677">Repeat</keyword>
<protein>
    <submittedName>
        <fullName evidence="6">Unnamed protein product</fullName>
    </submittedName>
</protein>
<organism evidence="6 7">
    <name type="scientific">Ambrosiozyma monospora</name>
    <name type="common">Yeast</name>
    <name type="synonym">Endomycopsis monosporus</name>
    <dbReference type="NCBI Taxonomy" id="43982"/>
    <lineage>
        <taxon>Eukaryota</taxon>
        <taxon>Fungi</taxon>
        <taxon>Dikarya</taxon>
        <taxon>Ascomycota</taxon>
        <taxon>Saccharomycotina</taxon>
        <taxon>Pichiomycetes</taxon>
        <taxon>Pichiales</taxon>
        <taxon>Pichiaceae</taxon>
        <taxon>Ambrosiozyma</taxon>
    </lineage>
</organism>
<dbReference type="GO" id="GO:0045503">
    <property type="term" value="F:dynein light chain binding"/>
    <property type="evidence" value="ECO:0007669"/>
    <property type="project" value="TreeGrafter"/>
</dbReference>
<feature type="compositionally biased region" description="Low complexity" evidence="5">
    <location>
        <begin position="543"/>
        <end position="566"/>
    </location>
</feature>
<dbReference type="PANTHER" id="PTHR12442:SF22">
    <property type="entry name" value="CYTOPLASMIC DYNEIN 1 INTERMEDIATE CHAIN-RELATED"/>
    <property type="match status" value="1"/>
</dbReference>
<evidence type="ECO:0000256" key="5">
    <source>
        <dbReference type="SAM" id="MobiDB-lite"/>
    </source>
</evidence>
<evidence type="ECO:0000313" key="7">
    <source>
        <dbReference type="Proteomes" id="UP001165063"/>
    </source>
</evidence>
<feature type="region of interest" description="Disordered" evidence="5">
    <location>
        <begin position="54"/>
        <end position="119"/>
    </location>
</feature>
<dbReference type="PANTHER" id="PTHR12442">
    <property type="entry name" value="DYNEIN INTERMEDIATE CHAIN"/>
    <property type="match status" value="1"/>
</dbReference>
<dbReference type="InterPro" id="IPR036322">
    <property type="entry name" value="WD40_repeat_dom_sf"/>
</dbReference>
<evidence type="ECO:0000256" key="4">
    <source>
        <dbReference type="ARBA" id="ARBA00022737"/>
    </source>
</evidence>
<dbReference type="EMBL" id="BSXU01000869">
    <property type="protein sequence ID" value="GMG21978.1"/>
    <property type="molecule type" value="Genomic_DNA"/>
</dbReference>
<dbReference type="GO" id="GO:0005868">
    <property type="term" value="C:cytoplasmic dynein complex"/>
    <property type="evidence" value="ECO:0007669"/>
    <property type="project" value="TreeGrafter"/>
</dbReference>
<feature type="region of interest" description="Disordered" evidence="5">
    <location>
        <begin position="23"/>
        <end position="42"/>
    </location>
</feature>
<name>A0A9W6YPN5_AMBMO</name>
<keyword evidence="2" id="KW-0963">Cytoplasm</keyword>
<dbReference type="GO" id="GO:0005737">
    <property type="term" value="C:cytoplasm"/>
    <property type="evidence" value="ECO:0007669"/>
    <property type="project" value="UniProtKB-SubCell"/>
</dbReference>
<feature type="region of interest" description="Disordered" evidence="5">
    <location>
        <begin position="299"/>
        <end position="318"/>
    </location>
</feature>
<reference evidence="6" key="1">
    <citation type="submission" date="2023-04" db="EMBL/GenBank/DDBJ databases">
        <title>Ambrosiozyma monospora NBRC 1965.</title>
        <authorList>
            <person name="Ichikawa N."/>
            <person name="Sato H."/>
            <person name="Tonouchi N."/>
        </authorList>
    </citation>
    <scope>NUCLEOTIDE SEQUENCE</scope>
    <source>
        <strain evidence="6">NBRC 1965</strain>
    </source>
</reference>
<comment type="subcellular location">
    <subcellularLocation>
        <location evidence="1">Cytoplasm</location>
    </subcellularLocation>
</comment>
<dbReference type="InterPro" id="IPR050687">
    <property type="entry name" value="Dynein_IC"/>
</dbReference>
<keyword evidence="7" id="KW-1185">Reference proteome</keyword>
<gene>
    <name evidence="6" type="ORF">Amon01_000240000</name>
</gene>
<feature type="compositionally biased region" description="Polar residues" evidence="5">
    <location>
        <begin position="54"/>
        <end position="64"/>
    </location>
</feature>
<feature type="region of interest" description="Disordered" evidence="5">
    <location>
        <begin position="542"/>
        <end position="566"/>
    </location>
</feature>
<evidence type="ECO:0000313" key="6">
    <source>
        <dbReference type="EMBL" id="GMG21978.1"/>
    </source>
</evidence>
<dbReference type="Proteomes" id="UP001165063">
    <property type="component" value="Unassembled WGS sequence"/>
</dbReference>
<dbReference type="GO" id="GO:0045504">
    <property type="term" value="F:dynein heavy chain binding"/>
    <property type="evidence" value="ECO:0007669"/>
    <property type="project" value="TreeGrafter"/>
</dbReference>
<proteinExistence type="predicted"/>
<dbReference type="AlphaFoldDB" id="A0A9W6YPN5"/>
<dbReference type="InterPro" id="IPR015943">
    <property type="entry name" value="WD40/YVTN_repeat-like_dom_sf"/>
</dbReference>
<evidence type="ECO:0000256" key="2">
    <source>
        <dbReference type="ARBA" id="ARBA00022490"/>
    </source>
</evidence>
<sequence>MDRRALLEAKRAKLEELRRQRLEKQIGLSTPSPTDHQHKYSTGDINNIVSDLLQPESSTTSSPGLSLATETIKPDDSNYLPSHSPSENQQHPETQIESEVEVKTESVHQKNSSNAPVRHVDIYNKAVETDFNSTYDDHEEYKNYDQKKLEQKLEHKLRAKLEAEIRERLTKQFELKLERQKQLDSQLNNIIGPLIPSASPQLTSSLNSVGSGPKLSQLQQLTPEEQNPDANSKYAKEIASDDSGAFMDKNASQLIRSLHVLENEDTAGRCITSIDLSIFYPELVLVSYGSLSKKFESNSSSNANASSSNSASGPKSSGKKQSIMLIWNMETHKVEFKLLSYSTITVAKFSKSKSNEVVGGLSNGKVCIWRLNSKSRYPTYTTVSTGGGSGIGGNGDSIGSKVRGSGRRVVSNSGRRVLSSSGFSAANSNNGGVGSGISVANKLGYHPIVGIYETTNSIMSLDSSGLLNIYSTNLITLISSQQLTLPPHNHYQQQHDSMTSDILNVSSTTTKYTITSNFIDPSYLLLGLATGEVYCLKFNQLDSSSQSSPSGKSSSPGLSSGSATVSTSTDSTSAAKLVFHSYQPLFPVMCIDQSLGVLLVGSLDYKLKCKKLEAGLTTSPSTTMNLGNTGNEFGDLSDETDTEKVLIGAIDDGDMNSLEVGEDEDEGTQYINLNSLISKVKFKNKSICEFVSVSMDNKIEFWDLQKSKLTPVGSVMLNRRVNVNSVSRVESGSDVAVGRGSNVANRDDKEEWERFEDDDCLTVVDWSSDDKFVVCGGLSGKLYVLNMATDGTSTSTNMPLQAVAATFDEHSINSTPVEQLSSQ</sequence>
<dbReference type="SUPFAM" id="SSF50978">
    <property type="entry name" value="WD40 repeat-like"/>
    <property type="match status" value="1"/>
</dbReference>